<dbReference type="STRING" id="7260.A0A0Q9WPU2"/>
<dbReference type="EMBL" id="CH963848">
    <property type="protein sequence ID" value="KRF97863.1"/>
    <property type="molecule type" value="Genomic_DNA"/>
</dbReference>
<proteinExistence type="predicted"/>
<evidence type="ECO:0000313" key="2">
    <source>
        <dbReference type="Proteomes" id="UP000007798"/>
    </source>
</evidence>
<dbReference type="Proteomes" id="UP000007798">
    <property type="component" value="Unassembled WGS sequence"/>
</dbReference>
<dbReference type="InParanoid" id="A0A0Q9WPU2"/>
<organism evidence="1 2">
    <name type="scientific">Drosophila willistoni</name>
    <name type="common">Fruit fly</name>
    <dbReference type="NCBI Taxonomy" id="7260"/>
    <lineage>
        <taxon>Eukaryota</taxon>
        <taxon>Metazoa</taxon>
        <taxon>Ecdysozoa</taxon>
        <taxon>Arthropoda</taxon>
        <taxon>Hexapoda</taxon>
        <taxon>Insecta</taxon>
        <taxon>Pterygota</taxon>
        <taxon>Neoptera</taxon>
        <taxon>Endopterygota</taxon>
        <taxon>Diptera</taxon>
        <taxon>Brachycera</taxon>
        <taxon>Muscomorpha</taxon>
        <taxon>Ephydroidea</taxon>
        <taxon>Drosophilidae</taxon>
        <taxon>Drosophila</taxon>
        <taxon>Sophophora</taxon>
    </lineage>
</organism>
<keyword evidence="2" id="KW-1185">Reference proteome</keyword>
<gene>
    <name evidence="1" type="primary">Dwil\GK26789</name>
    <name evidence="1" type="ORF">Dwil_GK26789</name>
</gene>
<dbReference type="PANTHER" id="PTHR46427">
    <property type="entry name" value="ANKYRIN REPEAT AND LEM DOMAIN-CONTAINING PROTEIN 1"/>
    <property type="match status" value="1"/>
</dbReference>
<accession>A0A0Q9WPU2</accession>
<dbReference type="GO" id="GO:0004520">
    <property type="term" value="F:DNA endonuclease activity"/>
    <property type="evidence" value="ECO:0007669"/>
    <property type="project" value="TreeGrafter"/>
</dbReference>
<dbReference type="GO" id="GO:0000712">
    <property type="term" value="P:resolution of meiotic recombination intermediates"/>
    <property type="evidence" value="ECO:0007669"/>
    <property type="project" value="TreeGrafter"/>
</dbReference>
<evidence type="ECO:0000313" key="1">
    <source>
        <dbReference type="EMBL" id="KRF97863.1"/>
    </source>
</evidence>
<dbReference type="GO" id="GO:0000724">
    <property type="term" value="P:double-strand break repair via homologous recombination"/>
    <property type="evidence" value="ECO:0007669"/>
    <property type="project" value="TreeGrafter"/>
</dbReference>
<sequence>MHQIDIWLTFLRSVFYVGKGKALRPYVHLQHAQKLLQEPDQLKLAKDPKLALIVNIWQDKRGVLLLHGFRGISSYDAHSREAAMIDALGMNHLTNRRVGVYFGLTKKHFTMGQRRLLGIALLHKLLTQFMAGEERELHPQISTCAQAA</sequence>
<dbReference type="GO" id="GO:0005737">
    <property type="term" value="C:cytoplasm"/>
    <property type="evidence" value="ECO:0007669"/>
    <property type="project" value="TreeGrafter"/>
</dbReference>
<name>A0A0Q9WPU2_DROWI</name>
<reference evidence="1 2" key="1">
    <citation type="journal article" date="2007" name="Nature">
        <title>Evolution of genes and genomes on the Drosophila phylogeny.</title>
        <authorList>
            <consortium name="Drosophila 12 Genomes Consortium"/>
            <person name="Clark A.G."/>
            <person name="Eisen M.B."/>
            <person name="Smith D.R."/>
            <person name="Bergman C.M."/>
            <person name="Oliver B."/>
            <person name="Markow T.A."/>
            <person name="Kaufman T.C."/>
            <person name="Kellis M."/>
            <person name="Gelbart W."/>
            <person name="Iyer V.N."/>
            <person name="Pollard D.A."/>
            <person name="Sackton T.B."/>
            <person name="Larracuente A.M."/>
            <person name="Singh N.D."/>
            <person name="Abad J.P."/>
            <person name="Abt D.N."/>
            <person name="Adryan B."/>
            <person name="Aguade M."/>
            <person name="Akashi H."/>
            <person name="Anderson W.W."/>
            <person name="Aquadro C.F."/>
            <person name="Ardell D.H."/>
            <person name="Arguello R."/>
            <person name="Artieri C.G."/>
            <person name="Barbash D.A."/>
            <person name="Barker D."/>
            <person name="Barsanti P."/>
            <person name="Batterham P."/>
            <person name="Batzoglou S."/>
            <person name="Begun D."/>
            <person name="Bhutkar A."/>
            <person name="Blanco E."/>
            <person name="Bosak S.A."/>
            <person name="Bradley R.K."/>
            <person name="Brand A.D."/>
            <person name="Brent M.R."/>
            <person name="Brooks A.N."/>
            <person name="Brown R.H."/>
            <person name="Butlin R.K."/>
            <person name="Caggese C."/>
            <person name="Calvi B.R."/>
            <person name="Bernardo de Carvalho A."/>
            <person name="Caspi A."/>
            <person name="Castrezana S."/>
            <person name="Celniker S.E."/>
            <person name="Chang J.L."/>
            <person name="Chapple C."/>
            <person name="Chatterji S."/>
            <person name="Chinwalla A."/>
            <person name="Civetta A."/>
            <person name="Clifton S.W."/>
            <person name="Comeron J.M."/>
            <person name="Costello J.C."/>
            <person name="Coyne J.A."/>
            <person name="Daub J."/>
            <person name="David R.G."/>
            <person name="Delcher A.L."/>
            <person name="Delehaunty K."/>
            <person name="Do C.B."/>
            <person name="Ebling H."/>
            <person name="Edwards K."/>
            <person name="Eickbush T."/>
            <person name="Evans J.D."/>
            <person name="Filipski A."/>
            <person name="Findeiss S."/>
            <person name="Freyhult E."/>
            <person name="Fulton L."/>
            <person name="Fulton R."/>
            <person name="Garcia A.C."/>
            <person name="Gardiner A."/>
            <person name="Garfield D.A."/>
            <person name="Garvin B.E."/>
            <person name="Gibson G."/>
            <person name="Gilbert D."/>
            <person name="Gnerre S."/>
            <person name="Godfrey J."/>
            <person name="Good R."/>
            <person name="Gotea V."/>
            <person name="Gravely B."/>
            <person name="Greenberg A.J."/>
            <person name="Griffiths-Jones S."/>
            <person name="Gross S."/>
            <person name="Guigo R."/>
            <person name="Gustafson E.A."/>
            <person name="Haerty W."/>
            <person name="Hahn M.W."/>
            <person name="Halligan D.L."/>
            <person name="Halpern A.L."/>
            <person name="Halter G.M."/>
            <person name="Han M.V."/>
            <person name="Heger A."/>
            <person name="Hillier L."/>
            <person name="Hinrichs A.S."/>
            <person name="Holmes I."/>
            <person name="Hoskins R.A."/>
            <person name="Hubisz M.J."/>
            <person name="Hultmark D."/>
            <person name="Huntley M.A."/>
            <person name="Jaffe D.B."/>
            <person name="Jagadeeshan S."/>
            <person name="Jeck W.R."/>
            <person name="Johnson J."/>
            <person name="Jones C.D."/>
            <person name="Jordan W.C."/>
            <person name="Karpen G.H."/>
            <person name="Kataoka E."/>
            <person name="Keightley P.D."/>
            <person name="Kheradpour P."/>
            <person name="Kirkness E.F."/>
            <person name="Koerich L.B."/>
            <person name="Kristiansen K."/>
            <person name="Kudrna D."/>
            <person name="Kulathinal R.J."/>
            <person name="Kumar S."/>
            <person name="Kwok R."/>
            <person name="Lander E."/>
            <person name="Langley C.H."/>
            <person name="Lapoint R."/>
            <person name="Lazzaro B.P."/>
            <person name="Lee S.J."/>
            <person name="Levesque L."/>
            <person name="Li R."/>
            <person name="Lin C.F."/>
            <person name="Lin M.F."/>
            <person name="Lindblad-Toh K."/>
            <person name="Llopart A."/>
            <person name="Long M."/>
            <person name="Low L."/>
            <person name="Lozovsky E."/>
            <person name="Lu J."/>
            <person name="Luo M."/>
            <person name="Machado C.A."/>
            <person name="Makalowski W."/>
            <person name="Marzo M."/>
            <person name="Matsuda M."/>
            <person name="Matzkin L."/>
            <person name="McAllister B."/>
            <person name="McBride C.S."/>
            <person name="McKernan B."/>
            <person name="McKernan K."/>
            <person name="Mendez-Lago M."/>
            <person name="Minx P."/>
            <person name="Mollenhauer M.U."/>
            <person name="Montooth K."/>
            <person name="Mount S.M."/>
            <person name="Mu X."/>
            <person name="Myers E."/>
            <person name="Negre B."/>
            <person name="Newfeld S."/>
            <person name="Nielsen R."/>
            <person name="Noor M.A."/>
            <person name="O'Grady P."/>
            <person name="Pachter L."/>
            <person name="Papaceit M."/>
            <person name="Parisi M.J."/>
            <person name="Parisi M."/>
            <person name="Parts L."/>
            <person name="Pedersen J.S."/>
            <person name="Pesole G."/>
            <person name="Phillippy A.M."/>
            <person name="Ponting C.P."/>
            <person name="Pop M."/>
            <person name="Porcelli D."/>
            <person name="Powell J.R."/>
            <person name="Prohaska S."/>
            <person name="Pruitt K."/>
            <person name="Puig M."/>
            <person name="Quesneville H."/>
            <person name="Ram K.R."/>
            <person name="Rand D."/>
            <person name="Rasmussen M.D."/>
            <person name="Reed L.K."/>
            <person name="Reenan R."/>
            <person name="Reily A."/>
            <person name="Remington K.A."/>
            <person name="Rieger T.T."/>
            <person name="Ritchie M.G."/>
            <person name="Robin C."/>
            <person name="Rogers Y.H."/>
            <person name="Rohde C."/>
            <person name="Rozas J."/>
            <person name="Rubenfield M.J."/>
            <person name="Ruiz A."/>
            <person name="Russo S."/>
            <person name="Salzberg S.L."/>
            <person name="Sanchez-Gracia A."/>
            <person name="Saranga D.J."/>
            <person name="Sato H."/>
            <person name="Schaeffer S.W."/>
            <person name="Schatz M.C."/>
            <person name="Schlenke T."/>
            <person name="Schwartz R."/>
            <person name="Segarra C."/>
            <person name="Singh R.S."/>
            <person name="Sirot L."/>
            <person name="Sirota M."/>
            <person name="Sisneros N.B."/>
            <person name="Smith C.D."/>
            <person name="Smith T.F."/>
            <person name="Spieth J."/>
            <person name="Stage D.E."/>
            <person name="Stark A."/>
            <person name="Stephan W."/>
            <person name="Strausberg R.L."/>
            <person name="Strempel S."/>
            <person name="Sturgill D."/>
            <person name="Sutton G."/>
            <person name="Sutton G.G."/>
            <person name="Tao W."/>
            <person name="Teichmann S."/>
            <person name="Tobari Y.N."/>
            <person name="Tomimura Y."/>
            <person name="Tsolas J.M."/>
            <person name="Valente V.L."/>
            <person name="Venter E."/>
            <person name="Venter J.C."/>
            <person name="Vicario S."/>
            <person name="Vieira F.G."/>
            <person name="Vilella A.J."/>
            <person name="Villasante A."/>
            <person name="Walenz B."/>
            <person name="Wang J."/>
            <person name="Wasserman M."/>
            <person name="Watts T."/>
            <person name="Wilson D."/>
            <person name="Wilson R.K."/>
            <person name="Wing R.A."/>
            <person name="Wolfner M.F."/>
            <person name="Wong A."/>
            <person name="Wong G.K."/>
            <person name="Wu C.I."/>
            <person name="Wu G."/>
            <person name="Yamamoto D."/>
            <person name="Yang H.P."/>
            <person name="Yang S.P."/>
            <person name="Yorke J.A."/>
            <person name="Yoshida K."/>
            <person name="Zdobnov E."/>
            <person name="Zhang P."/>
            <person name="Zhang Y."/>
            <person name="Zimin A.V."/>
            <person name="Baldwin J."/>
            <person name="Abdouelleil A."/>
            <person name="Abdulkadir J."/>
            <person name="Abebe A."/>
            <person name="Abera B."/>
            <person name="Abreu J."/>
            <person name="Acer S.C."/>
            <person name="Aftuck L."/>
            <person name="Alexander A."/>
            <person name="An P."/>
            <person name="Anderson E."/>
            <person name="Anderson S."/>
            <person name="Arachi H."/>
            <person name="Azer M."/>
            <person name="Bachantsang P."/>
            <person name="Barry A."/>
            <person name="Bayul T."/>
            <person name="Berlin A."/>
            <person name="Bessette D."/>
            <person name="Bloom T."/>
            <person name="Blye J."/>
            <person name="Boguslavskiy L."/>
            <person name="Bonnet C."/>
            <person name="Boukhgalter B."/>
            <person name="Bourzgui I."/>
            <person name="Brown A."/>
            <person name="Cahill P."/>
            <person name="Channer S."/>
            <person name="Cheshatsang Y."/>
            <person name="Chuda L."/>
            <person name="Citroen M."/>
            <person name="Collymore A."/>
            <person name="Cooke P."/>
            <person name="Costello M."/>
            <person name="D'Aco K."/>
            <person name="Daza R."/>
            <person name="De Haan G."/>
            <person name="DeGray S."/>
            <person name="DeMaso C."/>
            <person name="Dhargay N."/>
            <person name="Dooley K."/>
            <person name="Dooley E."/>
            <person name="Doricent M."/>
            <person name="Dorje P."/>
            <person name="Dorjee K."/>
            <person name="Dupes A."/>
            <person name="Elong R."/>
            <person name="Falk J."/>
            <person name="Farina A."/>
            <person name="Faro S."/>
            <person name="Ferguson D."/>
            <person name="Fisher S."/>
            <person name="Foley C.D."/>
            <person name="Franke A."/>
            <person name="Friedrich D."/>
            <person name="Gadbois L."/>
            <person name="Gearin G."/>
            <person name="Gearin C.R."/>
            <person name="Giannoukos G."/>
            <person name="Goode T."/>
            <person name="Graham J."/>
            <person name="Grandbois E."/>
            <person name="Grewal S."/>
            <person name="Gyaltsen K."/>
            <person name="Hafez N."/>
            <person name="Hagos B."/>
            <person name="Hall J."/>
            <person name="Henson C."/>
            <person name="Hollinger A."/>
            <person name="Honan T."/>
            <person name="Huard M.D."/>
            <person name="Hughes L."/>
            <person name="Hurhula B."/>
            <person name="Husby M.E."/>
            <person name="Kamat A."/>
            <person name="Kanga B."/>
            <person name="Kashin S."/>
            <person name="Khazanovich D."/>
            <person name="Kisner P."/>
            <person name="Lance K."/>
            <person name="Lara M."/>
            <person name="Lee W."/>
            <person name="Lennon N."/>
            <person name="Letendre F."/>
            <person name="LeVine R."/>
            <person name="Lipovsky A."/>
            <person name="Liu X."/>
            <person name="Liu J."/>
            <person name="Liu S."/>
            <person name="Lokyitsang T."/>
            <person name="Lokyitsang Y."/>
            <person name="Lubonja R."/>
            <person name="Lui A."/>
            <person name="MacDonald P."/>
            <person name="Magnisalis V."/>
            <person name="Maru K."/>
            <person name="Matthews C."/>
            <person name="McCusker W."/>
            <person name="McDonough S."/>
            <person name="Mehta T."/>
            <person name="Meldrim J."/>
            <person name="Meneus L."/>
            <person name="Mihai O."/>
            <person name="Mihalev A."/>
            <person name="Mihova T."/>
            <person name="Mittelman R."/>
            <person name="Mlenga V."/>
            <person name="Montmayeur A."/>
            <person name="Mulrain L."/>
            <person name="Navidi A."/>
            <person name="Naylor J."/>
            <person name="Negash T."/>
            <person name="Nguyen T."/>
            <person name="Nguyen N."/>
            <person name="Nicol R."/>
            <person name="Norbu C."/>
            <person name="Norbu N."/>
            <person name="Novod N."/>
            <person name="O'Neill B."/>
            <person name="Osman S."/>
            <person name="Markiewicz E."/>
            <person name="Oyono O.L."/>
            <person name="Patti C."/>
            <person name="Phunkhang P."/>
            <person name="Pierre F."/>
            <person name="Priest M."/>
            <person name="Raghuraman S."/>
            <person name="Rege F."/>
            <person name="Reyes R."/>
            <person name="Rise C."/>
            <person name="Rogov P."/>
            <person name="Ross K."/>
            <person name="Ryan E."/>
            <person name="Settipalli S."/>
            <person name="Shea T."/>
            <person name="Sherpa N."/>
            <person name="Shi L."/>
            <person name="Shih D."/>
            <person name="Sparrow T."/>
            <person name="Spaulding J."/>
            <person name="Stalker J."/>
            <person name="Stange-Thomann N."/>
            <person name="Stavropoulos S."/>
            <person name="Stone C."/>
            <person name="Strader C."/>
            <person name="Tesfaye S."/>
            <person name="Thomson T."/>
            <person name="Thoulutsang Y."/>
            <person name="Thoulutsang D."/>
            <person name="Topham K."/>
            <person name="Topping I."/>
            <person name="Tsamla T."/>
            <person name="Vassiliev H."/>
            <person name="Vo A."/>
            <person name="Wangchuk T."/>
            <person name="Wangdi T."/>
            <person name="Weiand M."/>
            <person name="Wilkinson J."/>
            <person name="Wilson A."/>
            <person name="Yadav S."/>
            <person name="Young G."/>
            <person name="Yu Q."/>
            <person name="Zembek L."/>
            <person name="Zhong D."/>
            <person name="Zimmer A."/>
            <person name="Zwirko Z."/>
            <person name="Jaffe D.B."/>
            <person name="Alvarez P."/>
            <person name="Brockman W."/>
            <person name="Butler J."/>
            <person name="Chin C."/>
            <person name="Gnerre S."/>
            <person name="Grabherr M."/>
            <person name="Kleber M."/>
            <person name="Mauceli E."/>
            <person name="MacCallum I."/>
        </authorList>
    </citation>
    <scope>NUCLEOTIDE SEQUENCE [LARGE SCALE GENOMIC DNA]</scope>
    <source>
        <strain evidence="2">Tucson 14030-0811.24</strain>
    </source>
</reference>
<dbReference type="PANTHER" id="PTHR46427:SF1">
    <property type="entry name" value="ANKYRIN REPEAT AND LEM DOMAIN-CONTAINING PROTEIN 1"/>
    <property type="match status" value="1"/>
</dbReference>
<dbReference type="GO" id="GO:0005654">
    <property type="term" value="C:nucleoplasm"/>
    <property type="evidence" value="ECO:0007669"/>
    <property type="project" value="TreeGrafter"/>
</dbReference>
<dbReference type="Pfam" id="PF22945">
    <property type="entry name" value="LEM-3_GIY-YIG"/>
    <property type="match status" value="1"/>
</dbReference>
<dbReference type="OrthoDB" id="1601181at2759"/>
<protein>
    <submittedName>
        <fullName evidence="1">Uncharacterized protein</fullName>
    </submittedName>
</protein>
<dbReference type="AlphaFoldDB" id="A0A0Q9WPU2"/>
<dbReference type="KEGG" id="dwi:26528791"/>
<dbReference type="InterPro" id="IPR034998">
    <property type="entry name" value="ANKLE1"/>
</dbReference>